<gene>
    <name evidence="2" type="ORF">PFISCL1PPCAC_16753</name>
</gene>
<name>A0AAV5W057_9BILA</name>
<dbReference type="AlphaFoldDB" id="A0AAV5W057"/>
<feature type="non-terminal residue" evidence="2">
    <location>
        <position position="68"/>
    </location>
</feature>
<feature type="non-terminal residue" evidence="2">
    <location>
        <position position="1"/>
    </location>
</feature>
<dbReference type="Proteomes" id="UP001432322">
    <property type="component" value="Unassembled WGS sequence"/>
</dbReference>
<keyword evidence="3" id="KW-1185">Reference proteome</keyword>
<dbReference type="EMBL" id="BTSY01000004">
    <property type="protein sequence ID" value="GMT25456.1"/>
    <property type="molecule type" value="Genomic_DNA"/>
</dbReference>
<evidence type="ECO:0000256" key="1">
    <source>
        <dbReference type="SAM" id="MobiDB-lite"/>
    </source>
</evidence>
<feature type="region of interest" description="Disordered" evidence="1">
    <location>
        <begin position="46"/>
        <end position="68"/>
    </location>
</feature>
<feature type="compositionally biased region" description="Basic and acidic residues" evidence="1">
    <location>
        <begin position="47"/>
        <end position="68"/>
    </location>
</feature>
<evidence type="ECO:0000313" key="2">
    <source>
        <dbReference type="EMBL" id="GMT25456.1"/>
    </source>
</evidence>
<evidence type="ECO:0000313" key="3">
    <source>
        <dbReference type="Proteomes" id="UP001432322"/>
    </source>
</evidence>
<comment type="caution">
    <text evidence="2">The sequence shown here is derived from an EMBL/GenBank/DDBJ whole genome shotgun (WGS) entry which is preliminary data.</text>
</comment>
<accession>A0AAV5W057</accession>
<sequence length="68" mass="7640">RQEEARARPAPFPLPPAAARKIDEIPTSFRQNGVVLSTRISSARIIRHGESTAEESRIRGESRYPAKR</sequence>
<proteinExistence type="predicted"/>
<reference evidence="2" key="1">
    <citation type="submission" date="2023-10" db="EMBL/GenBank/DDBJ databases">
        <title>Genome assembly of Pristionchus species.</title>
        <authorList>
            <person name="Yoshida K."/>
            <person name="Sommer R.J."/>
        </authorList>
    </citation>
    <scope>NUCLEOTIDE SEQUENCE</scope>
    <source>
        <strain evidence="2">RS5133</strain>
    </source>
</reference>
<organism evidence="2 3">
    <name type="scientific">Pristionchus fissidentatus</name>
    <dbReference type="NCBI Taxonomy" id="1538716"/>
    <lineage>
        <taxon>Eukaryota</taxon>
        <taxon>Metazoa</taxon>
        <taxon>Ecdysozoa</taxon>
        <taxon>Nematoda</taxon>
        <taxon>Chromadorea</taxon>
        <taxon>Rhabditida</taxon>
        <taxon>Rhabditina</taxon>
        <taxon>Diplogasteromorpha</taxon>
        <taxon>Diplogasteroidea</taxon>
        <taxon>Neodiplogasteridae</taxon>
        <taxon>Pristionchus</taxon>
    </lineage>
</organism>
<protein>
    <submittedName>
        <fullName evidence="2">Uncharacterized protein</fullName>
    </submittedName>
</protein>